<dbReference type="AlphaFoldDB" id="A0A805ZX54"/>
<evidence type="ECO:0000313" key="1">
    <source>
        <dbReference type="EMBL" id="ABJ60117.1"/>
    </source>
</evidence>
<protein>
    <submittedName>
        <fullName evidence="1">Uncharacterized protein</fullName>
    </submittedName>
</protein>
<organism evidence="1 2">
    <name type="scientific">Lactobacillus gasseri (strain ATCC 33323 / DSM 20243 / BCRC 14619 / CIP 102991 / JCM 1131 / KCTC 3163 / NCIMB 11718 / NCTC 13722 / AM63)</name>
    <dbReference type="NCBI Taxonomy" id="324831"/>
    <lineage>
        <taxon>Bacteria</taxon>
        <taxon>Bacillati</taxon>
        <taxon>Bacillota</taxon>
        <taxon>Bacilli</taxon>
        <taxon>Lactobacillales</taxon>
        <taxon>Lactobacillaceae</taxon>
        <taxon>Lactobacillus</taxon>
    </lineage>
</organism>
<proteinExistence type="predicted"/>
<evidence type="ECO:0000313" key="2">
    <source>
        <dbReference type="Proteomes" id="UP000000664"/>
    </source>
</evidence>
<accession>A0A805ZX54</accession>
<gene>
    <name evidence="1" type="ordered locus">LGAS_0726</name>
</gene>
<dbReference type="KEGG" id="lga:LGAS_0726"/>
<sequence>MVVDPFELSFLLLKNLTNYKNYMLKSKHCQIFLHKSNRI</sequence>
<name>A0A805ZX54_LACGA</name>
<dbReference type="EMBL" id="CP000413">
    <property type="protein sequence ID" value="ABJ60117.1"/>
    <property type="molecule type" value="Genomic_DNA"/>
</dbReference>
<reference evidence="1 2" key="1">
    <citation type="journal article" date="2006" name="Proc. Natl. Acad. Sci. U.S.A.">
        <title>Comparative genomics of the lactic acid bacteria.</title>
        <authorList>
            <person name="Makarova K."/>
            <person name="Slesarev A."/>
            <person name="Wolf Y."/>
            <person name="Sorokin A."/>
            <person name="Mirkin B."/>
            <person name="Koonin E."/>
            <person name="Pavlov A."/>
            <person name="Pavlova N."/>
            <person name="Karamychev V."/>
            <person name="Polouchine N."/>
            <person name="Shakhova V."/>
            <person name="Grigoriev I."/>
            <person name="Lou Y."/>
            <person name="Rohksar D."/>
            <person name="Lucas S."/>
            <person name="Huang K."/>
            <person name="Goodstein D.M."/>
            <person name="Hawkins T."/>
            <person name="Plengvidhya V."/>
            <person name="Welker D."/>
            <person name="Hughes J."/>
            <person name="Goh Y."/>
            <person name="Benson A."/>
            <person name="Baldwin K."/>
            <person name="Lee J.H."/>
            <person name="Diaz-Muniz I."/>
            <person name="Dosti B."/>
            <person name="Smeianov V."/>
            <person name="Wechter W."/>
            <person name="Barabote R."/>
            <person name="Lorca G."/>
            <person name="Altermann E."/>
            <person name="Barrangou R."/>
            <person name="Ganesan B."/>
            <person name="Xie Y."/>
            <person name="Rawsthorne H."/>
            <person name="Tamir D."/>
            <person name="Parker C."/>
            <person name="Breidt F."/>
            <person name="Broadbent J."/>
            <person name="Hutkins R."/>
            <person name="O'Sullivan D."/>
            <person name="Steele J."/>
            <person name="Unlu G."/>
            <person name="Saier M."/>
            <person name="Klaenhammer T."/>
            <person name="Richardson P."/>
            <person name="Kozyavkin S."/>
            <person name="Weimer B."/>
            <person name="Mills D."/>
        </authorList>
    </citation>
    <scope>NUCLEOTIDE SEQUENCE [LARGE SCALE GENOMIC DNA]</scope>
    <source>
        <strain evidence="2">ATCC 33323 / DSM 20243 / BCRC 14619 / CIP 102991 / JCM 1131 / KCTC 3163 / NCIMB 11718 / NCTC 13722 / AM63</strain>
    </source>
</reference>
<dbReference type="Proteomes" id="UP000000664">
    <property type="component" value="Chromosome"/>
</dbReference>